<comment type="similarity">
    <text evidence="1">Belongs to the TRAFAC class TrmE-Era-EngA-EngB-Septin-like GTPase superfamily. AIG1/Toc34/Toc159-like paraseptin GTPase family. IAN subfamily.</text>
</comment>
<dbReference type="AlphaFoldDB" id="A0A814ZQZ6"/>
<comment type="caution">
    <text evidence="6">The sequence shown here is derived from an EMBL/GenBank/DDBJ whole genome shotgun (WGS) entry which is preliminary data.</text>
</comment>
<feature type="region of interest" description="Disordered" evidence="4">
    <location>
        <begin position="489"/>
        <end position="511"/>
    </location>
</feature>
<dbReference type="EMBL" id="CAJNOR010002095">
    <property type="protein sequence ID" value="CAF1247160.1"/>
    <property type="molecule type" value="Genomic_DNA"/>
</dbReference>
<dbReference type="GO" id="GO:0005525">
    <property type="term" value="F:GTP binding"/>
    <property type="evidence" value="ECO:0007669"/>
    <property type="project" value="UniProtKB-KW"/>
</dbReference>
<keyword evidence="2" id="KW-0547">Nucleotide-binding</keyword>
<keyword evidence="7" id="KW-1185">Reference proteome</keyword>
<dbReference type="Gene3D" id="3.40.50.300">
    <property type="entry name" value="P-loop containing nucleotide triphosphate hydrolases"/>
    <property type="match status" value="1"/>
</dbReference>
<dbReference type="Pfam" id="PF04548">
    <property type="entry name" value="AIG1"/>
    <property type="match status" value="1"/>
</dbReference>
<dbReference type="Proteomes" id="UP000663828">
    <property type="component" value="Unassembled WGS sequence"/>
</dbReference>
<name>A0A814ZQZ6_ADIRI</name>
<evidence type="ECO:0000313" key="6">
    <source>
        <dbReference type="EMBL" id="CAF1247160.1"/>
    </source>
</evidence>
<evidence type="ECO:0000313" key="7">
    <source>
        <dbReference type="Proteomes" id="UP000663828"/>
    </source>
</evidence>
<protein>
    <recommendedName>
        <fullName evidence="5">AIG1-type G domain-containing protein</fullName>
    </recommendedName>
</protein>
<dbReference type="PANTHER" id="PTHR10903">
    <property type="entry name" value="GTPASE, IMAP FAMILY MEMBER-RELATED"/>
    <property type="match status" value="1"/>
</dbReference>
<organism evidence="6 7">
    <name type="scientific">Adineta ricciae</name>
    <name type="common">Rotifer</name>
    <dbReference type="NCBI Taxonomy" id="249248"/>
    <lineage>
        <taxon>Eukaryota</taxon>
        <taxon>Metazoa</taxon>
        <taxon>Spiralia</taxon>
        <taxon>Gnathifera</taxon>
        <taxon>Rotifera</taxon>
        <taxon>Eurotatoria</taxon>
        <taxon>Bdelloidea</taxon>
        <taxon>Adinetida</taxon>
        <taxon>Adinetidae</taxon>
        <taxon>Adineta</taxon>
    </lineage>
</organism>
<proteinExistence type="inferred from homology"/>
<feature type="compositionally biased region" description="Basic residues" evidence="4">
    <location>
        <begin position="502"/>
        <end position="511"/>
    </location>
</feature>
<dbReference type="FunFam" id="3.40.50.300:FF:000366">
    <property type="entry name" value="GTPase, IMAP family member 2"/>
    <property type="match status" value="1"/>
</dbReference>
<dbReference type="SUPFAM" id="SSF52540">
    <property type="entry name" value="P-loop containing nucleoside triphosphate hydrolases"/>
    <property type="match status" value="1"/>
</dbReference>
<dbReference type="PROSITE" id="PS51720">
    <property type="entry name" value="G_AIG1"/>
    <property type="match status" value="1"/>
</dbReference>
<feature type="region of interest" description="Disordered" evidence="4">
    <location>
        <begin position="311"/>
        <end position="338"/>
    </location>
</feature>
<gene>
    <name evidence="6" type="ORF">XAT740_LOCUS26056</name>
</gene>
<keyword evidence="3" id="KW-0342">GTP-binding</keyword>
<evidence type="ECO:0000256" key="2">
    <source>
        <dbReference type="ARBA" id="ARBA00022741"/>
    </source>
</evidence>
<sequence length="511" mass="57148">MEVEIRKTFCPRNGTFPHPHPQRSPIKFLTSGKDTVWLSGIGQPVTRSADEINLAILLGIETFSSGYPAITSSSSVLHSKVRMPSVSYAFRSTHNTQSPRIYRKIKLVISLLGKSSTGNSLLRSRNAFYATQSAESITTDCKSGEYQYTDKHGQPQKLIVVDTPGFFDTNEKITNAMVERKIASQIFEMTTPGVHAFFIVLRVDRFTPEEKSTIDFIRRIFGPDAAKYCILVFTGEDQLEEGQTLNDFIKSSSDLNRLAQDCGQRIFAINNKLNGERLDRKINQLIAIVDTMIRSNNGQFYTNAEYQRIERSREEEKRKLDEKERQKKEAERKDIEDRARKDEREKLEKEKLEKEMKKEDSSGSFQSALKDTVGSVLSQYIIPKLLEAGGSSVPPANYGMGMPYGQMGSTRPHVNASSEGICVATPGMNMPYGQMSSTRPHMNASSEGICFATPGMNMPYGRMSFPHTGRGIAHGVRFAGAEHLAPSDTGYHEPAYEGSYRGQHHSTRGGH</sequence>
<reference evidence="6" key="1">
    <citation type="submission" date="2021-02" db="EMBL/GenBank/DDBJ databases">
        <authorList>
            <person name="Nowell W R."/>
        </authorList>
    </citation>
    <scope>NUCLEOTIDE SEQUENCE</scope>
</reference>
<dbReference type="PANTHER" id="PTHR10903:SF188">
    <property type="entry name" value="GTPASE IMAP FAMILY MEMBER 2-LIKE-RELATED"/>
    <property type="match status" value="1"/>
</dbReference>
<accession>A0A814ZQZ6</accession>
<dbReference type="InterPro" id="IPR006703">
    <property type="entry name" value="G_AIG1"/>
</dbReference>
<evidence type="ECO:0000256" key="4">
    <source>
        <dbReference type="SAM" id="MobiDB-lite"/>
    </source>
</evidence>
<evidence type="ECO:0000256" key="3">
    <source>
        <dbReference type="ARBA" id="ARBA00023134"/>
    </source>
</evidence>
<evidence type="ECO:0000259" key="5">
    <source>
        <dbReference type="PROSITE" id="PS51720"/>
    </source>
</evidence>
<feature type="domain" description="AIG1-type G" evidence="5">
    <location>
        <begin position="99"/>
        <end position="310"/>
    </location>
</feature>
<evidence type="ECO:0000256" key="1">
    <source>
        <dbReference type="ARBA" id="ARBA00008535"/>
    </source>
</evidence>
<dbReference type="InterPro" id="IPR027417">
    <property type="entry name" value="P-loop_NTPase"/>
</dbReference>
<dbReference type="InterPro" id="IPR045058">
    <property type="entry name" value="GIMA/IAN/Toc"/>
</dbReference>